<keyword evidence="7" id="KW-1185">Reference proteome</keyword>
<gene>
    <name evidence="6" type="ORF">H4W80_001902</name>
</gene>
<dbReference type="PANTHER" id="PTHR23073">
    <property type="entry name" value="26S PROTEASOME REGULATORY SUBUNIT"/>
    <property type="match status" value="1"/>
</dbReference>
<dbReference type="Pfam" id="PF00004">
    <property type="entry name" value="AAA"/>
    <property type="match status" value="1"/>
</dbReference>
<feature type="compositionally biased region" description="Low complexity" evidence="4">
    <location>
        <begin position="63"/>
        <end position="93"/>
    </location>
</feature>
<evidence type="ECO:0000256" key="2">
    <source>
        <dbReference type="ARBA" id="ARBA00022741"/>
    </source>
</evidence>
<feature type="domain" description="AAA+ ATPase" evidence="5">
    <location>
        <begin position="518"/>
        <end position="646"/>
    </location>
</feature>
<dbReference type="InterPro" id="IPR003593">
    <property type="entry name" value="AAA+_ATPase"/>
</dbReference>
<evidence type="ECO:0000313" key="6">
    <source>
        <dbReference type="EMBL" id="MBE1583644.1"/>
    </source>
</evidence>
<reference evidence="6 7" key="1">
    <citation type="submission" date="2020-10" db="EMBL/GenBank/DDBJ databases">
        <title>Sequencing the genomes of 1000 actinobacteria strains.</title>
        <authorList>
            <person name="Klenk H.-P."/>
        </authorList>
    </citation>
    <scope>NUCLEOTIDE SEQUENCE [LARGE SCALE GENOMIC DNA]</scope>
    <source>
        <strain evidence="6 7">DSM 43173</strain>
    </source>
</reference>
<dbReference type="Proteomes" id="UP000633509">
    <property type="component" value="Unassembled WGS sequence"/>
</dbReference>
<comment type="similarity">
    <text evidence="1">Belongs to the AAA ATPase family.</text>
</comment>
<feature type="region of interest" description="Disordered" evidence="4">
    <location>
        <begin position="30"/>
        <end position="110"/>
    </location>
</feature>
<organism evidence="6 7">
    <name type="scientific">Nonomuraea angiospora</name>
    <dbReference type="NCBI Taxonomy" id="46172"/>
    <lineage>
        <taxon>Bacteria</taxon>
        <taxon>Bacillati</taxon>
        <taxon>Actinomycetota</taxon>
        <taxon>Actinomycetes</taxon>
        <taxon>Streptosporangiales</taxon>
        <taxon>Streptosporangiaceae</taxon>
        <taxon>Nonomuraea</taxon>
    </lineage>
</organism>
<dbReference type="EMBL" id="JADBEK010000001">
    <property type="protein sequence ID" value="MBE1583644.1"/>
    <property type="molecule type" value="Genomic_DNA"/>
</dbReference>
<evidence type="ECO:0000256" key="1">
    <source>
        <dbReference type="ARBA" id="ARBA00006914"/>
    </source>
</evidence>
<keyword evidence="3" id="KW-0067">ATP-binding</keyword>
<sequence>MTDAPAWEQANGAYLKASLDWLAVRLAGLTPPPLRPAAQPSQPEPLGSKWGWRRPRDRSATDAPSTGAEAAREAAAPSDARRGAAQAADARQSTPKATAGARQGAAEVTAGGRQGAAEAMAGAREAAARAMAGLGAPALAQIAERLGLSDFERDVLLLCAAPAIEPGITALIAAAQGEPAPTFALALRLFDDARWDVLSPERGLRFWRLVEPVGAGAQPLAAVPLRADDRIVDLIRGLNRLDERLTGLVEHRPDPAAGLGLPRSSQAAVDALVGAALTDTPDGRFPVIQLLGGDEPSSELVAVRAMALLNRELYHLPVGALVAAGTDQDLVARLWQRESLLLPMALLLDAVDADLADPATATALRRFLSQAGGLVLLATREVWPVTDRATSVVDVSRPTLAEQAELWAAATGLPLEGVPRTLAGQFRLSVPAVHRIATALRPVIDAPDGRARLWAACRTSARPRLEALARRTVPQARWEDLVLPGEQTELLRGLVAQVRHRATVMSAWGYGERRARGNGVTALFSGPSGTGKTFAAEVLAHELGQDLYRVDLSAVVDKYIGETEKNLRRVFDAAEDGGALLLFDEADALFGRRSEVRDSHDRYANIEVSYLLQRMEAYEGVAVLATNLRAALDPAFLRRLRFVVDFPMPGREERGRLWSAAFPAGVPLGDLDLDALVDLPVTGAAVQAIALGAAFLAADAGGPVDTATVLAAARTEFRKLGLPLTVPHPERVGR</sequence>
<evidence type="ECO:0000256" key="4">
    <source>
        <dbReference type="SAM" id="MobiDB-lite"/>
    </source>
</evidence>
<dbReference type="SMART" id="SM00382">
    <property type="entry name" value="AAA"/>
    <property type="match status" value="1"/>
</dbReference>
<dbReference type="InterPro" id="IPR027417">
    <property type="entry name" value="P-loop_NTPase"/>
</dbReference>
<dbReference type="CDD" id="cd19481">
    <property type="entry name" value="RecA-like_protease"/>
    <property type="match status" value="1"/>
</dbReference>
<dbReference type="InterPro" id="IPR054472">
    <property type="entry name" value="WHD"/>
</dbReference>
<protein>
    <recommendedName>
        <fullName evidence="5">AAA+ ATPase domain-containing protein</fullName>
    </recommendedName>
</protein>
<dbReference type="SUPFAM" id="SSF52540">
    <property type="entry name" value="P-loop containing nucleoside triphosphate hydrolases"/>
    <property type="match status" value="1"/>
</dbReference>
<evidence type="ECO:0000256" key="3">
    <source>
        <dbReference type="ARBA" id="ARBA00022840"/>
    </source>
</evidence>
<accession>A0ABR9LSJ6</accession>
<proteinExistence type="inferred from homology"/>
<evidence type="ECO:0000313" key="7">
    <source>
        <dbReference type="Proteomes" id="UP000633509"/>
    </source>
</evidence>
<evidence type="ECO:0000259" key="5">
    <source>
        <dbReference type="SMART" id="SM00382"/>
    </source>
</evidence>
<dbReference type="InterPro" id="IPR003959">
    <property type="entry name" value="ATPase_AAA_core"/>
</dbReference>
<dbReference type="RefSeq" id="WP_192784717.1">
    <property type="nucleotide sequence ID" value="NZ_JADBEK010000001.1"/>
</dbReference>
<name>A0ABR9LSJ6_9ACTN</name>
<dbReference type="Pfam" id="PF22977">
    <property type="entry name" value="WHD"/>
    <property type="match status" value="1"/>
</dbReference>
<dbReference type="InterPro" id="IPR050221">
    <property type="entry name" value="26S_Proteasome_ATPase"/>
</dbReference>
<keyword evidence="2" id="KW-0547">Nucleotide-binding</keyword>
<dbReference type="Gene3D" id="3.40.50.300">
    <property type="entry name" value="P-loop containing nucleotide triphosphate hydrolases"/>
    <property type="match status" value="1"/>
</dbReference>
<comment type="caution">
    <text evidence="6">The sequence shown here is derived from an EMBL/GenBank/DDBJ whole genome shotgun (WGS) entry which is preliminary data.</text>
</comment>